<reference evidence="8" key="1">
    <citation type="submission" date="2023-03" db="EMBL/GenBank/DDBJ databases">
        <title>MT1 and MT2 Draft Genomes of Novel Species.</title>
        <authorList>
            <person name="Venkateswaran K."/>
        </authorList>
    </citation>
    <scope>NUCLEOTIDE SEQUENCE</scope>
    <source>
        <strain evidence="8">F6_8S_P_1A</strain>
    </source>
</reference>
<keyword evidence="3" id="KW-0479">Metal-binding</keyword>
<dbReference type="Pfam" id="PF13370">
    <property type="entry name" value="Fer4_13"/>
    <property type="match status" value="1"/>
</dbReference>
<keyword evidence="4" id="KW-0249">Electron transport</keyword>
<evidence type="ECO:0000256" key="5">
    <source>
        <dbReference type="ARBA" id="ARBA00023004"/>
    </source>
</evidence>
<comment type="caution">
    <text evidence="8">The sequence shown here is derived from an EMBL/GenBank/DDBJ whole genome shotgun (WGS) entry which is preliminary data.</text>
</comment>
<evidence type="ECO:0000256" key="6">
    <source>
        <dbReference type="ARBA" id="ARBA00023014"/>
    </source>
</evidence>
<comment type="cofactor">
    <cofactor evidence="1">
        <name>[3Fe-4S] cluster</name>
        <dbReference type="ChEBI" id="CHEBI:21137"/>
    </cofactor>
</comment>
<keyword evidence="6" id="KW-0411">Iron-sulfur</keyword>
<proteinExistence type="predicted"/>
<name>A0ABT8IV49_9MICO</name>
<dbReference type="SUPFAM" id="SSF54862">
    <property type="entry name" value="4Fe-4S ferredoxins"/>
    <property type="match status" value="1"/>
</dbReference>
<keyword evidence="9" id="KW-1185">Reference proteome</keyword>
<keyword evidence="2" id="KW-0813">Transport</keyword>
<gene>
    <name evidence="8" type="ORF">P5G59_06055</name>
</gene>
<evidence type="ECO:0000256" key="7">
    <source>
        <dbReference type="ARBA" id="ARBA00023291"/>
    </source>
</evidence>
<dbReference type="RefSeq" id="WP_301217025.1">
    <property type="nucleotide sequence ID" value="NZ_JAROCB010000002.1"/>
</dbReference>
<dbReference type="InterPro" id="IPR051269">
    <property type="entry name" value="Fe-S_cluster_ET"/>
</dbReference>
<evidence type="ECO:0000313" key="8">
    <source>
        <dbReference type="EMBL" id="MDN4596694.1"/>
    </source>
</evidence>
<protein>
    <submittedName>
        <fullName evidence="8">Ferredoxin</fullName>
    </submittedName>
</protein>
<keyword evidence="7" id="KW-0003">3Fe-4S</keyword>
<sequence>MAELWVDPARCQGHARCYMIAPDTFRIDDEGYAHVIEGRESSYEEEHVRKAIRTCPERAIKILGADGES</sequence>
<accession>A0ABT8IV49</accession>
<evidence type="ECO:0000256" key="1">
    <source>
        <dbReference type="ARBA" id="ARBA00001927"/>
    </source>
</evidence>
<dbReference type="PANTHER" id="PTHR36923:SF3">
    <property type="entry name" value="FERREDOXIN"/>
    <property type="match status" value="1"/>
</dbReference>
<dbReference type="Gene3D" id="3.30.70.20">
    <property type="match status" value="1"/>
</dbReference>
<dbReference type="PANTHER" id="PTHR36923">
    <property type="entry name" value="FERREDOXIN"/>
    <property type="match status" value="1"/>
</dbReference>
<evidence type="ECO:0000313" key="9">
    <source>
        <dbReference type="Proteomes" id="UP001174210"/>
    </source>
</evidence>
<evidence type="ECO:0000256" key="3">
    <source>
        <dbReference type="ARBA" id="ARBA00022723"/>
    </source>
</evidence>
<keyword evidence="5" id="KW-0408">Iron</keyword>
<dbReference type="Proteomes" id="UP001174210">
    <property type="component" value="Unassembled WGS sequence"/>
</dbReference>
<dbReference type="EMBL" id="JAROCB010000002">
    <property type="protein sequence ID" value="MDN4596694.1"/>
    <property type="molecule type" value="Genomic_DNA"/>
</dbReference>
<organism evidence="8 9">
    <name type="scientific">Leifsonia virtsii</name>
    <dbReference type="NCBI Taxonomy" id="3035915"/>
    <lineage>
        <taxon>Bacteria</taxon>
        <taxon>Bacillati</taxon>
        <taxon>Actinomycetota</taxon>
        <taxon>Actinomycetes</taxon>
        <taxon>Micrococcales</taxon>
        <taxon>Microbacteriaceae</taxon>
        <taxon>Leifsonia</taxon>
    </lineage>
</organism>
<evidence type="ECO:0000256" key="4">
    <source>
        <dbReference type="ARBA" id="ARBA00022982"/>
    </source>
</evidence>
<evidence type="ECO:0000256" key="2">
    <source>
        <dbReference type="ARBA" id="ARBA00022448"/>
    </source>
</evidence>